<proteinExistence type="predicted"/>
<accession>A0A3D8HBT6</accession>
<keyword evidence="1" id="KW-1133">Transmembrane helix</keyword>
<gene>
    <name evidence="2" type="ORF">DWU89_14330</name>
</gene>
<keyword evidence="1" id="KW-0472">Membrane</keyword>
<sequence>MLTDRIILPFVHFLYRTFWTFVSIFLYSICGKVVFEGVGNINENVENINDILENIYEGVINRFSADQSIGIISAFTYLCTSDKKRIG</sequence>
<name>A0A3D8HBT6_9BACT</name>
<protein>
    <submittedName>
        <fullName evidence="2">Uncharacterized protein</fullName>
    </submittedName>
</protein>
<evidence type="ECO:0000256" key="1">
    <source>
        <dbReference type="SAM" id="Phobius"/>
    </source>
</evidence>
<evidence type="ECO:0000313" key="2">
    <source>
        <dbReference type="EMBL" id="RDU48443.1"/>
    </source>
</evidence>
<feature type="transmembrane region" description="Helical" evidence="1">
    <location>
        <begin position="6"/>
        <end position="27"/>
    </location>
</feature>
<evidence type="ECO:0000313" key="3">
    <source>
        <dbReference type="Proteomes" id="UP000256321"/>
    </source>
</evidence>
<keyword evidence="1" id="KW-0812">Transmembrane</keyword>
<dbReference type="AlphaFoldDB" id="A0A3D8HBT6"/>
<organism evidence="2 3">
    <name type="scientific">Parabacteroides acidifaciens</name>
    <dbReference type="NCBI Taxonomy" id="2290935"/>
    <lineage>
        <taxon>Bacteria</taxon>
        <taxon>Pseudomonadati</taxon>
        <taxon>Bacteroidota</taxon>
        <taxon>Bacteroidia</taxon>
        <taxon>Bacteroidales</taxon>
        <taxon>Tannerellaceae</taxon>
        <taxon>Parabacteroides</taxon>
    </lineage>
</organism>
<dbReference type="Proteomes" id="UP000256321">
    <property type="component" value="Unassembled WGS sequence"/>
</dbReference>
<comment type="caution">
    <text evidence="2">The sequence shown here is derived from an EMBL/GenBank/DDBJ whole genome shotgun (WGS) entry which is preliminary data.</text>
</comment>
<dbReference type="EMBL" id="QREV01000038">
    <property type="protein sequence ID" value="RDU48443.1"/>
    <property type="molecule type" value="Genomic_DNA"/>
</dbReference>
<reference evidence="2 3" key="1">
    <citation type="submission" date="2018-07" db="EMBL/GenBank/DDBJ databases">
        <title>Parabacteroides acidifaciens nov. sp., isolated from human feces.</title>
        <authorList>
            <person name="Wang Y.J."/>
        </authorList>
    </citation>
    <scope>NUCLEOTIDE SEQUENCE [LARGE SCALE GENOMIC DNA]</scope>
    <source>
        <strain evidence="2 3">426-9</strain>
    </source>
</reference>